<dbReference type="RefSeq" id="WP_248153743.1">
    <property type="nucleotide sequence ID" value="NZ_JALNMJ010000006.1"/>
</dbReference>
<organism evidence="2 3">
    <name type="scientific">Roseibium sediminicola</name>
    <dbReference type="NCBI Taxonomy" id="2933272"/>
    <lineage>
        <taxon>Bacteria</taxon>
        <taxon>Pseudomonadati</taxon>
        <taxon>Pseudomonadota</taxon>
        <taxon>Alphaproteobacteria</taxon>
        <taxon>Hyphomicrobiales</taxon>
        <taxon>Stappiaceae</taxon>
        <taxon>Roseibium</taxon>
    </lineage>
</organism>
<keyword evidence="1" id="KW-1133">Transmembrane helix</keyword>
<dbReference type="Proteomes" id="UP001431221">
    <property type="component" value="Unassembled WGS sequence"/>
</dbReference>
<accession>A0ABT0GT87</accession>
<evidence type="ECO:0000313" key="3">
    <source>
        <dbReference type="Proteomes" id="UP001431221"/>
    </source>
</evidence>
<protein>
    <submittedName>
        <fullName evidence="2">Uncharacterized protein</fullName>
    </submittedName>
</protein>
<feature type="transmembrane region" description="Helical" evidence="1">
    <location>
        <begin position="12"/>
        <end position="31"/>
    </location>
</feature>
<keyword evidence="1" id="KW-0812">Transmembrane</keyword>
<proteinExistence type="predicted"/>
<keyword evidence="1" id="KW-0472">Membrane</keyword>
<keyword evidence="3" id="KW-1185">Reference proteome</keyword>
<reference evidence="2" key="1">
    <citation type="submission" date="2022-04" db="EMBL/GenBank/DDBJ databases">
        <title>Roseibium sp. CAU 1639 isolated from mud.</title>
        <authorList>
            <person name="Kim W."/>
        </authorList>
    </citation>
    <scope>NUCLEOTIDE SEQUENCE</scope>
    <source>
        <strain evidence="2">CAU 1639</strain>
    </source>
</reference>
<sequence length="74" mass="7945">MVDRQNDLQAPKALNVTFPLAILFVLAMGVLMLMSAMAPSLAMPLLAFAAMVTLTRQLGLRLFRDLTAAPGQAD</sequence>
<name>A0ABT0GT87_9HYPH</name>
<evidence type="ECO:0000256" key="1">
    <source>
        <dbReference type="SAM" id="Phobius"/>
    </source>
</evidence>
<dbReference type="EMBL" id="JALNMJ010000006">
    <property type="protein sequence ID" value="MCK7612644.1"/>
    <property type="molecule type" value="Genomic_DNA"/>
</dbReference>
<comment type="caution">
    <text evidence="2">The sequence shown here is derived from an EMBL/GenBank/DDBJ whole genome shotgun (WGS) entry which is preliminary data.</text>
</comment>
<gene>
    <name evidence="2" type="ORF">M0H32_10760</name>
</gene>
<evidence type="ECO:0000313" key="2">
    <source>
        <dbReference type="EMBL" id="MCK7612644.1"/>
    </source>
</evidence>